<dbReference type="InterPro" id="IPR011009">
    <property type="entry name" value="Kinase-like_dom_sf"/>
</dbReference>
<feature type="domain" description="CHK kinase-like" evidence="1">
    <location>
        <begin position="254"/>
        <end position="432"/>
    </location>
</feature>
<dbReference type="Pfam" id="PF12680">
    <property type="entry name" value="SnoaL_2"/>
    <property type="match status" value="1"/>
</dbReference>
<dbReference type="InterPro" id="IPR037401">
    <property type="entry name" value="SnoaL-like"/>
</dbReference>
<dbReference type="OrthoDB" id="3806873at2"/>
<name>A0A4Y9EJF9_9SPHN</name>
<gene>
    <name evidence="2" type="ORF">EUV02_14840</name>
</gene>
<keyword evidence="3" id="KW-1185">Reference proteome</keyword>
<dbReference type="SUPFAM" id="SSF56112">
    <property type="entry name" value="Protein kinase-like (PK-like)"/>
    <property type="match status" value="1"/>
</dbReference>
<protein>
    <submittedName>
        <fullName evidence="2">DUF1679 domain-containing protein</fullName>
    </submittedName>
</protein>
<dbReference type="InterPro" id="IPR032710">
    <property type="entry name" value="NTF2-like_dom_sf"/>
</dbReference>
<dbReference type="SUPFAM" id="SSF54427">
    <property type="entry name" value="NTF2-like"/>
    <property type="match status" value="1"/>
</dbReference>
<dbReference type="EMBL" id="SIHO01000004">
    <property type="protein sequence ID" value="TFU00327.1"/>
    <property type="molecule type" value="Genomic_DNA"/>
</dbReference>
<accession>A0A4Y9EJF9</accession>
<evidence type="ECO:0000259" key="1">
    <source>
        <dbReference type="SMART" id="SM00587"/>
    </source>
</evidence>
<proteinExistence type="predicted"/>
<dbReference type="Proteomes" id="UP000297737">
    <property type="component" value="Unassembled WGS sequence"/>
</dbReference>
<evidence type="ECO:0000313" key="3">
    <source>
        <dbReference type="Proteomes" id="UP000297737"/>
    </source>
</evidence>
<dbReference type="InterPro" id="IPR004119">
    <property type="entry name" value="EcKL"/>
</dbReference>
<dbReference type="PANTHER" id="PTHR23020:SF41">
    <property type="entry name" value="AMINOGLYCOSIDE PHOSPHOTRANSFERASE DOMAIN-CONTAINING PROTEIN"/>
    <property type="match status" value="1"/>
</dbReference>
<reference evidence="2 3" key="1">
    <citation type="submission" date="2019-02" db="EMBL/GenBank/DDBJ databases">
        <title>Polymorphobacter sp. isolated from the lake at the Tibet of China.</title>
        <authorList>
            <person name="Li A."/>
        </authorList>
    </citation>
    <scope>NUCLEOTIDE SEQUENCE [LARGE SCALE GENOMIC DNA]</scope>
    <source>
        <strain evidence="2 3">DJ1R-1</strain>
    </source>
</reference>
<dbReference type="Pfam" id="PF02958">
    <property type="entry name" value="EcKL"/>
    <property type="match status" value="1"/>
</dbReference>
<dbReference type="SMART" id="SM00587">
    <property type="entry name" value="CHK"/>
    <property type="match status" value="1"/>
</dbReference>
<comment type="caution">
    <text evidence="2">The sequence shown here is derived from an EMBL/GenBank/DDBJ whole genome shotgun (WGS) entry which is preliminary data.</text>
</comment>
<dbReference type="InterPro" id="IPR015897">
    <property type="entry name" value="CHK_kinase-like"/>
</dbReference>
<dbReference type="PANTHER" id="PTHR23020">
    <property type="entry name" value="UNCHARACTERIZED NUCLEAR HORMONE RECEPTOR-RELATED"/>
    <property type="match status" value="1"/>
</dbReference>
<dbReference type="Gene3D" id="3.90.1200.10">
    <property type="match status" value="1"/>
</dbReference>
<dbReference type="AlphaFoldDB" id="A0A4Y9EJF9"/>
<dbReference type="Gene3D" id="3.10.450.50">
    <property type="match status" value="1"/>
</dbReference>
<organism evidence="2 3">
    <name type="scientific">Glacieibacterium arshaanense</name>
    <dbReference type="NCBI Taxonomy" id="2511025"/>
    <lineage>
        <taxon>Bacteria</taxon>
        <taxon>Pseudomonadati</taxon>
        <taxon>Pseudomonadota</taxon>
        <taxon>Alphaproteobacteria</taxon>
        <taxon>Sphingomonadales</taxon>
        <taxon>Sphingosinicellaceae</taxon>
        <taxon>Glacieibacterium</taxon>
    </lineage>
</organism>
<evidence type="ECO:0000313" key="2">
    <source>
        <dbReference type="EMBL" id="TFU00327.1"/>
    </source>
</evidence>
<sequence>MIVAHRSPRELIELYWAEVWNNRNADMIRELCADPIIRHDPGSTTELSLEDQIARVRQQSASSEPYFEHEVLLADDEYVTSVWNMHTRKGDRIELCGIEVFKAVDGKFTDCWNSSYVAGRWGRKGDASVASHYAEPPMISRLDQVTPEWLQAVFHHAGVTVPRISITGSVPIGHGFLSITGRTAITYNANAEKAVRSVVCKLTSTTAGVADIAAAQSVYQREAAVYAFLGAEPPLATPRCYWSNAGADGRTLNLVLQDLTGQTRAVDQVSGCTRAEARAVGAELAKLHAAYWQHSDLAAASWLFDRKNSAAQAAETQLAAAPVFRERFAGRIAPACLDAIDHFAVHAESIVRELPDGATLIHGEPRVDNVLFEDLTDGHRAWLIDWQFADYGSPMFDLAYFLAGSVSPEDRRAIEDDLIAAHQAIIARVDPGYSLDRARAEFKACLPIALHFSAGAVLAVPAGDAEDRLLMTLVERNVAALTDWQCFRP</sequence>
<dbReference type="PROSITE" id="PS50007">
    <property type="entry name" value="PIPLC_X_DOMAIN"/>
    <property type="match status" value="1"/>
</dbReference>
<dbReference type="InterPro" id="IPR052961">
    <property type="entry name" value="Oxido-Kinase-like_Enzymes"/>
</dbReference>